<evidence type="ECO:0000256" key="3">
    <source>
        <dbReference type="SAM" id="SignalP"/>
    </source>
</evidence>
<accession>A0AAV2HM58</accession>
<organism evidence="5 6">
    <name type="scientific">Lymnaea stagnalis</name>
    <name type="common">Great pond snail</name>
    <name type="synonym">Helix stagnalis</name>
    <dbReference type="NCBI Taxonomy" id="6523"/>
    <lineage>
        <taxon>Eukaryota</taxon>
        <taxon>Metazoa</taxon>
        <taxon>Spiralia</taxon>
        <taxon>Lophotrochozoa</taxon>
        <taxon>Mollusca</taxon>
        <taxon>Gastropoda</taxon>
        <taxon>Heterobranchia</taxon>
        <taxon>Euthyneura</taxon>
        <taxon>Panpulmonata</taxon>
        <taxon>Hygrophila</taxon>
        <taxon>Lymnaeoidea</taxon>
        <taxon>Lymnaeidae</taxon>
        <taxon>Lymnaea</taxon>
    </lineage>
</organism>
<evidence type="ECO:0000313" key="5">
    <source>
        <dbReference type="EMBL" id="CAL1535129.1"/>
    </source>
</evidence>
<dbReference type="EMBL" id="CAXITT010000192">
    <property type="protein sequence ID" value="CAL1535129.1"/>
    <property type="molecule type" value="Genomic_DNA"/>
</dbReference>
<feature type="signal peptide" evidence="3">
    <location>
        <begin position="1"/>
        <end position="19"/>
    </location>
</feature>
<dbReference type="InterPro" id="IPR007110">
    <property type="entry name" value="Ig-like_dom"/>
</dbReference>
<evidence type="ECO:0000256" key="2">
    <source>
        <dbReference type="SAM" id="Phobius"/>
    </source>
</evidence>
<feature type="domain" description="Ig-like" evidence="4">
    <location>
        <begin position="236"/>
        <end position="322"/>
    </location>
</feature>
<protein>
    <recommendedName>
        <fullName evidence="4">Ig-like domain-containing protein</fullName>
    </recommendedName>
</protein>
<dbReference type="Proteomes" id="UP001497497">
    <property type="component" value="Unassembled WGS sequence"/>
</dbReference>
<keyword evidence="2" id="KW-0472">Membrane</keyword>
<evidence type="ECO:0000256" key="1">
    <source>
        <dbReference type="SAM" id="MobiDB-lite"/>
    </source>
</evidence>
<keyword evidence="2" id="KW-0812">Transmembrane</keyword>
<evidence type="ECO:0000259" key="4">
    <source>
        <dbReference type="PROSITE" id="PS50835"/>
    </source>
</evidence>
<keyword evidence="6" id="KW-1185">Reference proteome</keyword>
<comment type="caution">
    <text evidence="5">The sequence shown here is derived from an EMBL/GenBank/DDBJ whole genome shotgun (WGS) entry which is preliminary data.</text>
</comment>
<keyword evidence="2" id="KW-1133">Transmembrane helix</keyword>
<reference evidence="5 6" key="1">
    <citation type="submission" date="2024-04" db="EMBL/GenBank/DDBJ databases">
        <authorList>
            <consortium name="Genoscope - CEA"/>
            <person name="William W."/>
        </authorList>
    </citation>
    <scope>NUCLEOTIDE SEQUENCE [LARGE SCALE GENOMIC DNA]</scope>
</reference>
<feature type="chain" id="PRO_5043696427" description="Ig-like domain-containing protein" evidence="3">
    <location>
        <begin position="20"/>
        <end position="824"/>
    </location>
</feature>
<keyword evidence="3" id="KW-0732">Signal</keyword>
<sequence length="824" mass="91029">MSPNLIIQILLLLFQSGMTSEHPDVCQPRAVVGRPYHLNCTGDTTSANVHWTLISPAGKKAFVNPSAASAHSKERVHANVTEHSRHSVTHLVFDSVTEEDADTVVRCVFTDNRKPAHLDKMTCRLEFCARGDSVQCSVSRTHGIHLFYTCRIESLSQTFNCSLRLEENLTNATSHKPNAEFTHEVGARHDGGYLLHCQVEITHAKPGNYSLIGFVDTGCGNNVNVIHGIIIQERKPWVSLSNGSVPFSFCSPILIHCEAHDFGSLPKFRWFIDKINATEKSKTSCKAANSCASNLKLTPNHYGKIVTCQATDDQMSTSTSITTPWPPTKPPEFKLGSNLQNVVYIRLGEHFILTCQDSEQAHPLSKLILTCWKNGSIIGRSHTISNSAHLALTGSRDVDRATCNCSAIYETAKCLDLVSYVSISVYNISGNDTADYTNAVSYVKTADSMPLVYIIISVIAVILLVFILGQVLMCSARLSRKPRRQNSTVSSQSSHGIYRNSEHIYEPIGVHSLAHHQSAVRQPVDDCPSGETLSTEEELLMRPSPGRRILMDNLGYLSPQPNLPDVVNHATYLTVCEDSGSLSSEASQEKYQETCFSFADAGGRNSRDGSLNMLVEGIHRGDSQGMARSHDVTPGCSHPCYDEDDYITPLSLFAISDTSSTQDTSYAKSGEESVFGSDHRTTYCFMCRENHQFATVSYNPRLTDSHVGCRQHGTSRDARDDAVVKDGHVVGSKKMVSADGSTVETEGPLELQQFVLPHKPQRHGRGTRSSQSLGRCETERGVIAPHVREDMQTREYLNWHPSKIKKHFHGLRSQSLPQGDYSNY</sequence>
<dbReference type="PROSITE" id="PS50835">
    <property type="entry name" value="IG_LIKE"/>
    <property type="match status" value="1"/>
</dbReference>
<evidence type="ECO:0000313" key="6">
    <source>
        <dbReference type="Proteomes" id="UP001497497"/>
    </source>
</evidence>
<feature type="region of interest" description="Disordered" evidence="1">
    <location>
        <begin position="521"/>
        <end position="541"/>
    </location>
</feature>
<proteinExistence type="predicted"/>
<gene>
    <name evidence="5" type="ORF">GSLYS_00009089001</name>
</gene>
<feature type="transmembrane region" description="Helical" evidence="2">
    <location>
        <begin position="451"/>
        <end position="474"/>
    </location>
</feature>
<dbReference type="AlphaFoldDB" id="A0AAV2HM58"/>
<name>A0AAV2HM58_LYMST</name>